<dbReference type="PANTHER" id="PTHR35017:SF5">
    <property type="entry name" value="SHKT DOMAIN-CONTAINING PROTEIN"/>
    <property type="match status" value="1"/>
</dbReference>
<evidence type="ECO:0000313" key="1">
    <source>
        <dbReference type="Proteomes" id="UP000095282"/>
    </source>
</evidence>
<name>A0A1I7TZ37_9PELO</name>
<dbReference type="eggNOG" id="ENOG502TFFD">
    <property type="taxonomic scope" value="Eukaryota"/>
</dbReference>
<keyword evidence="1" id="KW-1185">Reference proteome</keyword>
<dbReference type="Proteomes" id="UP000095282">
    <property type="component" value="Unplaced"/>
</dbReference>
<accession>A0A1I7TZ37</accession>
<dbReference type="PANTHER" id="PTHR35017">
    <property type="entry name" value="PROTEIN CBG16223-RELATED"/>
    <property type="match status" value="1"/>
</dbReference>
<proteinExistence type="predicted"/>
<dbReference type="WBParaSite" id="Csp11.Scaffold629.g13231.t1">
    <property type="protein sequence ID" value="Csp11.Scaffold629.g13231.t1"/>
    <property type="gene ID" value="Csp11.Scaffold629.g13231"/>
</dbReference>
<reference evidence="2" key="1">
    <citation type="submission" date="2016-11" db="UniProtKB">
        <authorList>
            <consortium name="WormBaseParasite"/>
        </authorList>
    </citation>
    <scope>IDENTIFICATION</scope>
</reference>
<organism evidence="1 2">
    <name type="scientific">Caenorhabditis tropicalis</name>
    <dbReference type="NCBI Taxonomy" id="1561998"/>
    <lineage>
        <taxon>Eukaryota</taxon>
        <taxon>Metazoa</taxon>
        <taxon>Ecdysozoa</taxon>
        <taxon>Nematoda</taxon>
        <taxon>Chromadorea</taxon>
        <taxon>Rhabditida</taxon>
        <taxon>Rhabditina</taxon>
        <taxon>Rhabditomorpha</taxon>
        <taxon>Rhabditoidea</taxon>
        <taxon>Rhabditidae</taxon>
        <taxon>Peloderinae</taxon>
        <taxon>Caenorhabditis</taxon>
    </lineage>
</organism>
<evidence type="ECO:0000313" key="2">
    <source>
        <dbReference type="WBParaSite" id="Csp11.Scaffold629.g13231.t1"/>
    </source>
</evidence>
<sequence length="128" mass="14919">MGTTAVFLHACRAISYCLHNKRLTVIRCCASRTIGGCGAFPSAFRECRNTCGYCSATMQMTVVKYDFRLATSTQRCDIKTYFARTDDEMRKKYSQARKEFDPLARLTWKRPKDTDYFIVEDHNYEDFM</sequence>
<protein>
    <submittedName>
        <fullName evidence="2">ShKT domain-containing protein</fullName>
    </submittedName>
</protein>
<dbReference type="AlphaFoldDB" id="A0A1I7TZ37"/>